<dbReference type="Proteomes" id="UP000075591">
    <property type="component" value="Unassembled WGS sequence"/>
</dbReference>
<dbReference type="AlphaFoldDB" id="A0A150B6F8"/>
<organism evidence="2 3">
    <name type="scientific">Bacillus cereus</name>
    <dbReference type="NCBI Taxonomy" id="1396"/>
    <lineage>
        <taxon>Bacteria</taxon>
        <taxon>Bacillati</taxon>
        <taxon>Bacillota</taxon>
        <taxon>Bacilli</taxon>
        <taxon>Bacillales</taxon>
        <taxon>Bacillaceae</taxon>
        <taxon>Bacillus</taxon>
        <taxon>Bacillus cereus group</taxon>
    </lineage>
</organism>
<dbReference type="Gene3D" id="3.40.50.1820">
    <property type="entry name" value="alpha/beta hydrolase"/>
    <property type="match status" value="1"/>
</dbReference>
<evidence type="ECO:0000313" key="2">
    <source>
        <dbReference type="EMBL" id="KXY01036.1"/>
    </source>
</evidence>
<reference evidence="2 3" key="1">
    <citation type="submission" date="2015-12" db="EMBL/GenBank/DDBJ databases">
        <title>Bacillus cereus Group isolate.</title>
        <authorList>
            <person name="Kovac J."/>
        </authorList>
    </citation>
    <scope>NUCLEOTIDE SEQUENCE [LARGE SCALE GENOMIC DNA]</scope>
    <source>
        <strain evidence="2 3">FSL W8-0275</strain>
    </source>
</reference>
<dbReference type="SUPFAM" id="SSF53474">
    <property type="entry name" value="alpha/beta-Hydrolases"/>
    <property type="match status" value="1"/>
</dbReference>
<accession>A0A150B6F8</accession>
<sequence>MGSSVSDEALVRLSGGSYKDDPLIKVDVGDHEENWERIEIPNSVPLHNPVNSFDATIYKNDETRQIVIAYRGSWEAPDFYDADLFDVMGGRVRKNQDSLDKLNKIDTSSLPLTEQFNFATAKERAKKAVEESQFTNADDLAKDVKNYIADPKNGLDGYDLTLTGHSLGGGLGEYAGVMNDVPVVSFEAPNVIDLLHKDKKEKALRGDYKNLITTYGNPNDTVFTGFRGNDNKNRGRIGHLYYTDKPDAKNDSKLHDVSGFIPYSSFLINGYNAVRFFMGFMGPKFHSMDNFSQDKYGYFNMPNMYDAETGQRVLSSPRAGEITIRLSVEEVKKIAKDLKREIDDINQKLVQASNKIINILQQSPASVEGNLINTVTYSVYGFQRGYMERIRSEADFIEQRADNFKNVDEQN</sequence>
<gene>
    <name evidence="2" type="ORF">AT274_29585</name>
</gene>
<dbReference type="RefSeq" id="WP_017561279.1">
    <property type="nucleotide sequence ID" value="NZ_JARJDN010000006.1"/>
</dbReference>
<name>A0A150B6F8_BACCE</name>
<evidence type="ECO:0008006" key="4">
    <source>
        <dbReference type="Google" id="ProtNLM"/>
    </source>
</evidence>
<dbReference type="InterPro" id="IPR029058">
    <property type="entry name" value="AB_hydrolase_fold"/>
</dbReference>
<keyword evidence="1" id="KW-0175">Coiled coil</keyword>
<proteinExistence type="predicted"/>
<dbReference type="EMBL" id="LOMT01000035">
    <property type="protein sequence ID" value="KXY01036.1"/>
    <property type="molecule type" value="Genomic_DNA"/>
</dbReference>
<dbReference type="PATRIC" id="fig|1396.432.peg.4315"/>
<feature type="coiled-coil region" evidence="1">
    <location>
        <begin position="328"/>
        <end position="362"/>
    </location>
</feature>
<comment type="caution">
    <text evidence="2">The sequence shown here is derived from an EMBL/GenBank/DDBJ whole genome shotgun (WGS) entry which is preliminary data.</text>
</comment>
<evidence type="ECO:0000313" key="3">
    <source>
        <dbReference type="Proteomes" id="UP000075591"/>
    </source>
</evidence>
<protein>
    <recommendedName>
        <fullName evidence="4">Fungal lipase-like domain-containing protein</fullName>
    </recommendedName>
</protein>
<evidence type="ECO:0000256" key="1">
    <source>
        <dbReference type="SAM" id="Coils"/>
    </source>
</evidence>